<dbReference type="Proteomes" id="UP000199155">
    <property type="component" value="Unassembled WGS sequence"/>
</dbReference>
<evidence type="ECO:0000256" key="1">
    <source>
        <dbReference type="SAM" id="MobiDB-lite"/>
    </source>
</evidence>
<dbReference type="RefSeq" id="WP_093615542.1">
    <property type="nucleotide sequence ID" value="NZ_FNFF01000015.1"/>
</dbReference>
<evidence type="ECO:0000313" key="4">
    <source>
        <dbReference type="Proteomes" id="UP000199155"/>
    </source>
</evidence>
<evidence type="ECO:0000313" key="3">
    <source>
        <dbReference type="EMBL" id="SDK98980.1"/>
    </source>
</evidence>
<name>A0A1G9GE95_9ACTN</name>
<reference evidence="3 4" key="1">
    <citation type="submission" date="2016-10" db="EMBL/GenBank/DDBJ databases">
        <authorList>
            <person name="de Groot N.N."/>
        </authorList>
    </citation>
    <scope>NUCLEOTIDE SEQUENCE [LARGE SCALE GENOMIC DNA]</scope>
    <source>
        <strain evidence="3 4">CGMCC 4.5727</strain>
    </source>
</reference>
<sequence>MAGEKVFGTGAYDGDDLLMAAITGEEVPEEAARSAEYREAVADLGQLRLVLRDLGEELAAEPAAAEEPEPTEPPVRAEPVRVRRRRMFAVAVRAVAVAGVAAAFGGVLWLGANNGLGSADGHKAGDSGQNAPGLTDGNEDNKGGDAEKDADSSEAAQDRAPFDRARQIACTRILVEGTATELAPHADGTVDVTVKVDRWYRPERTAAEQPTTTVALPEDHAADISVGEPVLISVYRHPEDGYDVETGWGVADVRPELLAALPEAKTLDCPNPLKS</sequence>
<feature type="region of interest" description="Disordered" evidence="1">
    <location>
        <begin position="121"/>
        <end position="162"/>
    </location>
</feature>
<feature type="compositionally biased region" description="Basic and acidic residues" evidence="1">
    <location>
        <begin position="139"/>
        <end position="162"/>
    </location>
</feature>
<dbReference type="STRING" id="417292.SAMN05421806_115174"/>
<evidence type="ECO:0000256" key="2">
    <source>
        <dbReference type="SAM" id="Phobius"/>
    </source>
</evidence>
<feature type="transmembrane region" description="Helical" evidence="2">
    <location>
        <begin position="90"/>
        <end position="112"/>
    </location>
</feature>
<keyword evidence="2" id="KW-0472">Membrane</keyword>
<protein>
    <submittedName>
        <fullName evidence="3">Uncharacterized protein</fullName>
    </submittedName>
</protein>
<proteinExistence type="predicted"/>
<dbReference type="AlphaFoldDB" id="A0A1G9GE95"/>
<keyword evidence="2" id="KW-0812">Transmembrane</keyword>
<keyword evidence="4" id="KW-1185">Reference proteome</keyword>
<gene>
    <name evidence="3" type="ORF">SAMN05421806_115174</name>
</gene>
<dbReference type="OrthoDB" id="4337793at2"/>
<organism evidence="3 4">
    <name type="scientific">Streptomyces indicus</name>
    <dbReference type="NCBI Taxonomy" id="417292"/>
    <lineage>
        <taxon>Bacteria</taxon>
        <taxon>Bacillati</taxon>
        <taxon>Actinomycetota</taxon>
        <taxon>Actinomycetes</taxon>
        <taxon>Kitasatosporales</taxon>
        <taxon>Streptomycetaceae</taxon>
        <taxon>Streptomyces</taxon>
    </lineage>
</organism>
<dbReference type="EMBL" id="FNFF01000015">
    <property type="protein sequence ID" value="SDK98980.1"/>
    <property type="molecule type" value="Genomic_DNA"/>
</dbReference>
<keyword evidence="2" id="KW-1133">Transmembrane helix</keyword>
<accession>A0A1G9GE95</accession>